<dbReference type="Gene3D" id="3.40.50.150">
    <property type="entry name" value="Vaccinia Virus protein VP39"/>
    <property type="match status" value="1"/>
</dbReference>
<name>X1GV78_9ZZZZ</name>
<dbReference type="NCBIfam" id="TIGR01444">
    <property type="entry name" value="fkbM_fam"/>
    <property type="match status" value="1"/>
</dbReference>
<dbReference type="AlphaFoldDB" id="X1GV78"/>
<evidence type="ECO:0008006" key="2">
    <source>
        <dbReference type="Google" id="ProtNLM"/>
    </source>
</evidence>
<reference evidence="1" key="1">
    <citation type="journal article" date="2014" name="Front. Microbiol.">
        <title>High frequency of phylogenetically diverse reductive dehalogenase-homologous genes in deep subseafloor sedimentary metagenomes.</title>
        <authorList>
            <person name="Kawai M."/>
            <person name="Futagami T."/>
            <person name="Toyoda A."/>
            <person name="Takaki Y."/>
            <person name="Nishi S."/>
            <person name="Hori S."/>
            <person name="Arai W."/>
            <person name="Tsubouchi T."/>
            <person name="Morono Y."/>
            <person name="Uchiyama I."/>
            <person name="Ito T."/>
            <person name="Fujiyama A."/>
            <person name="Inagaki F."/>
            <person name="Takami H."/>
        </authorList>
    </citation>
    <scope>NUCLEOTIDE SEQUENCE</scope>
    <source>
        <strain evidence="1">Expedition CK06-06</strain>
    </source>
</reference>
<protein>
    <recommendedName>
        <fullName evidence="2">Methyltransferase FkbM domain-containing protein</fullName>
    </recommendedName>
</protein>
<dbReference type="InterPro" id="IPR006342">
    <property type="entry name" value="FkbM_mtfrase"/>
</dbReference>
<organism evidence="1">
    <name type="scientific">marine sediment metagenome</name>
    <dbReference type="NCBI Taxonomy" id="412755"/>
    <lineage>
        <taxon>unclassified sequences</taxon>
        <taxon>metagenomes</taxon>
        <taxon>ecological metagenomes</taxon>
    </lineage>
</organism>
<dbReference type="InterPro" id="IPR029063">
    <property type="entry name" value="SAM-dependent_MTases_sf"/>
</dbReference>
<accession>X1GV78</accession>
<dbReference type="EMBL" id="BARU01008830">
    <property type="protein sequence ID" value="GAH45484.1"/>
    <property type="molecule type" value="Genomic_DNA"/>
</dbReference>
<dbReference type="SUPFAM" id="SSF53335">
    <property type="entry name" value="S-adenosyl-L-methionine-dependent methyltransferases"/>
    <property type="match status" value="1"/>
</dbReference>
<comment type="caution">
    <text evidence="1">The sequence shown here is derived from an EMBL/GenBank/DDBJ whole genome shotgun (WGS) entry which is preliminary data.</text>
</comment>
<gene>
    <name evidence="1" type="ORF">S03H2_17165</name>
</gene>
<proteinExistence type="predicted"/>
<sequence>MFGVGAAVEHEILLRNLDLSTIIDVGSNRGQFALVARYLFPDAEIICFEPLAGPVGIFQRVFAKEDNIYLHNVAIGLESKIVKNK</sequence>
<evidence type="ECO:0000313" key="1">
    <source>
        <dbReference type="EMBL" id="GAH45484.1"/>
    </source>
</evidence>